<dbReference type="Pfam" id="PF00440">
    <property type="entry name" value="TetR_N"/>
    <property type="match status" value="1"/>
</dbReference>
<protein>
    <submittedName>
        <fullName evidence="6">TetR/AcrR family transcriptional regulator</fullName>
    </submittedName>
</protein>
<dbReference type="EMBL" id="JAYGIM010000012">
    <property type="protein sequence ID" value="MEA5428084.1"/>
    <property type="molecule type" value="Genomic_DNA"/>
</dbReference>
<dbReference type="SUPFAM" id="SSF48498">
    <property type="entry name" value="Tetracyclin repressor-like, C-terminal domain"/>
    <property type="match status" value="1"/>
</dbReference>
<proteinExistence type="predicted"/>
<keyword evidence="2 4" id="KW-0238">DNA-binding</keyword>
<feature type="domain" description="HTH tetR-type" evidence="5">
    <location>
        <begin position="12"/>
        <end position="72"/>
    </location>
</feature>
<dbReference type="RefSeq" id="WP_323260086.1">
    <property type="nucleotide sequence ID" value="NZ_JAYGIM010000012.1"/>
</dbReference>
<dbReference type="Pfam" id="PF16925">
    <property type="entry name" value="TetR_C_13"/>
    <property type="match status" value="1"/>
</dbReference>
<evidence type="ECO:0000256" key="3">
    <source>
        <dbReference type="ARBA" id="ARBA00023163"/>
    </source>
</evidence>
<dbReference type="InterPro" id="IPR001647">
    <property type="entry name" value="HTH_TetR"/>
</dbReference>
<evidence type="ECO:0000256" key="2">
    <source>
        <dbReference type="ARBA" id="ARBA00023125"/>
    </source>
</evidence>
<dbReference type="PANTHER" id="PTHR47506">
    <property type="entry name" value="TRANSCRIPTIONAL REGULATORY PROTEIN"/>
    <property type="match status" value="1"/>
</dbReference>
<gene>
    <name evidence="6" type="ORF">VB798_15940</name>
</gene>
<organism evidence="6 7">
    <name type="scientific">Arcicella lustrica</name>
    <dbReference type="NCBI Taxonomy" id="2984196"/>
    <lineage>
        <taxon>Bacteria</taxon>
        <taxon>Pseudomonadati</taxon>
        <taxon>Bacteroidota</taxon>
        <taxon>Cytophagia</taxon>
        <taxon>Cytophagales</taxon>
        <taxon>Flectobacillaceae</taxon>
        <taxon>Arcicella</taxon>
    </lineage>
</organism>
<keyword evidence="3" id="KW-0804">Transcription</keyword>
<reference evidence="6 7" key="1">
    <citation type="submission" date="2023-12" db="EMBL/GenBank/DDBJ databases">
        <title>Novel species of the genus Arcicella isolated from rivers.</title>
        <authorList>
            <person name="Lu H."/>
        </authorList>
    </citation>
    <scope>NUCLEOTIDE SEQUENCE [LARGE SCALE GENOMIC DNA]</scope>
    <source>
        <strain evidence="6 7">DC25W</strain>
    </source>
</reference>
<dbReference type="InterPro" id="IPR036271">
    <property type="entry name" value="Tet_transcr_reg_TetR-rel_C_sf"/>
</dbReference>
<sequence length="204" mass="22540">MVYICSMFTKSDITRQAIIEKSAPIFNTKGYSATTMNDILLATGLTKGGVYGNFESKDQIAIEAFEHSIGKLLEALRFKIKKENTAKDKLFAILSFYKNYSINPLTEGGCPLLNTAIESDDNLPFLKIKAQKALDELLGGLAFIIQKGIESKEFRADLDAEKEATLIFSIIQGGLMMSKLADNPKILNGLLENLKTSINTQYLV</sequence>
<dbReference type="PROSITE" id="PS50977">
    <property type="entry name" value="HTH_TETR_2"/>
    <property type="match status" value="1"/>
</dbReference>
<dbReference type="InterPro" id="IPR009057">
    <property type="entry name" value="Homeodomain-like_sf"/>
</dbReference>
<accession>A0ABU5SLH2</accession>
<comment type="caution">
    <text evidence="6">The sequence shown here is derived from an EMBL/GenBank/DDBJ whole genome shotgun (WGS) entry which is preliminary data.</text>
</comment>
<dbReference type="InterPro" id="IPR011075">
    <property type="entry name" value="TetR_C"/>
</dbReference>
<dbReference type="PANTHER" id="PTHR47506:SF3">
    <property type="entry name" value="HTH-TYPE TRANSCRIPTIONAL REGULATOR LMRA"/>
    <property type="match status" value="1"/>
</dbReference>
<keyword evidence="7" id="KW-1185">Reference proteome</keyword>
<feature type="DNA-binding region" description="H-T-H motif" evidence="4">
    <location>
        <begin position="35"/>
        <end position="54"/>
    </location>
</feature>
<evidence type="ECO:0000256" key="1">
    <source>
        <dbReference type="ARBA" id="ARBA00023015"/>
    </source>
</evidence>
<name>A0ABU5SLH2_9BACT</name>
<evidence type="ECO:0000313" key="7">
    <source>
        <dbReference type="Proteomes" id="UP001302222"/>
    </source>
</evidence>
<evidence type="ECO:0000256" key="4">
    <source>
        <dbReference type="PROSITE-ProRule" id="PRU00335"/>
    </source>
</evidence>
<keyword evidence="1" id="KW-0805">Transcription regulation</keyword>
<evidence type="ECO:0000259" key="5">
    <source>
        <dbReference type="PROSITE" id="PS50977"/>
    </source>
</evidence>
<dbReference type="SUPFAM" id="SSF46689">
    <property type="entry name" value="Homeodomain-like"/>
    <property type="match status" value="1"/>
</dbReference>
<dbReference type="Proteomes" id="UP001302222">
    <property type="component" value="Unassembled WGS sequence"/>
</dbReference>
<evidence type="ECO:0000313" key="6">
    <source>
        <dbReference type="EMBL" id="MEA5428084.1"/>
    </source>
</evidence>
<dbReference type="Gene3D" id="1.10.357.10">
    <property type="entry name" value="Tetracycline Repressor, domain 2"/>
    <property type="match status" value="1"/>
</dbReference>